<proteinExistence type="predicted"/>
<evidence type="ECO:0000313" key="1">
    <source>
        <dbReference type="EMBL" id="POM70176.1"/>
    </source>
</evidence>
<evidence type="ECO:0000313" key="2">
    <source>
        <dbReference type="Proteomes" id="UP000237271"/>
    </source>
</evidence>
<keyword evidence="2" id="KW-1185">Reference proteome</keyword>
<accession>A0A2P4XX97</accession>
<dbReference type="OrthoDB" id="103142at2759"/>
<organism evidence="1 2">
    <name type="scientific">Phytophthora palmivora</name>
    <dbReference type="NCBI Taxonomy" id="4796"/>
    <lineage>
        <taxon>Eukaryota</taxon>
        <taxon>Sar</taxon>
        <taxon>Stramenopiles</taxon>
        <taxon>Oomycota</taxon>
        <taxon>Peronosporomycetes</taxon>
        <taxon>Peronosporales</taxon>
        <taxon>Peronosporaceae</taxon>
        <taxon>Phytophthora</taxon>
    </lineage>
</organism>
<reference evidence="1 2" key="1">
    <citation type="journal article" date="2017" name="Genome Biol. Evol.">
        <title>Phytophthora megakarya and P. palmivora, closely related causal agents of cacao black pod rot, underwent increases in genome sizes and gene numbers by different mechanisms.</title>
        <authorList>
            <person name="Ali S.S."/>
            <person name="Shao J."/>
            <person name="Lary D.J."/>
            <person name="Kronmiller B."/>
            <person name="Shen D."/>
            <person name="Strem M.D."/>
            <person name="Amoako-Attah I."/>
            <person name="Akrofi A.Y."/>
            <person name="Begoude B.A."/>
            <person name="Ten Hoopen G.M."/>
            <person name="Coulibaly K."/>
            <person name="Kebe B.I."/>
            <person name="Melnick R.L."/>
            <person name="Guiltinan M.J."/>
            <person name="Tyler B.M."/>
            <person name="Meinhardt L.W."/>
            <person name="Bailey B.A."/>
        </authorList>
    </citation>
    <scope>NUCLEOTIDE SEQUENCE [LARGE SCALE GENOMIC DNA]</scope>
    <source>
        <strain evidence="2">sbr112.9</strain>
    </source>
</reference>
<name>A0A2P4XX97_9STRA</name>
<comment type="caution">
    <text evidence="1">The sequence shown here is derived from an EMBL/GenBank/DDBJ whole genome shotgun (WGS) entry which is preliminary data.</text>
</comment>
<dbReference type="EMBL" id="NCKW01007311">
    <property type="protein sequence ID" value="POM70176.1"/>
    <property type="molecule type" value="Genomic_DNA"/>
</dbReference>
<gene>
    <name evidence="1" type="ORF">PHPALM_13430</name>
</gene>
<dbReference type="AlphaFoldDB" id="A0A2P4XX97"/>
<protein>
    <submittedName>
        <fullName evidence="1">Uncharacterized protein</fullName>
    </submittedName>
</protein>
<dbReference type="Proteomes" id="UP000237271">
    <property type="component" value="Unassembled WGS sequence"/>
</dbReference>
<sequence>MTIDEFACNPAEVNTEMETLTIEEILNETTDATFLDTAEGDSLEDDDDNVEDKDFMQISTEDKVIAVRNVIALLVDHPDVEERLLKDLQKVQTRVRDEMRIEKANRTKQTIDGFFSRRK</sequence>